<dbReference type="AlphaFoldDB" id="A0A1H0TK10"/>
<reference evidence="6 8" key="1">
    <citation type="submission" date="2016-10" db="EMBL/GenBank/DDBJ databases">
        <authorList>
            <person name="de Groot N.N."/>
        </authorList>
    </citation>
    <scope>NUCLEOTIDE SEQUENCE [LARGE SCALE GENOMIC DNA]</scope>
    <source>
        <strain evidence="6 8">BS3776</strain>
    </source>
</reference>
<dbReference type="GO" id="GO:0000160">
    <property type="term" value="P:phosphorelay signal transduction system"/>
    <property type="evidence" value="ECO:0007669"/>
    <property type="project" value="InterPro"/>
</dbReference>
<dbReference type="PANTHER" id="PTHR44591">
    <property type="entry name" value="STRESS RESPONSE REGULATOR PROTEIN 1"/>
    <property type="match status" value="1"/>
</dbReference>
<dbReference type="SUPFAM" id="SSF52172">
    <property type="entry name" value="CheY-like"/>
    <property type="match status" value="1"/>
</dbReference>
<gene>
    <name evidence="5" type="ORF">BVK86_19140</name>
    <name evidence="4" type="ORF">F7R15_17305</name>
    <name evidence="6" type="ORF">SAMN04490202_4778</name>
</gene>
<dbReference type="SMART" id="SM00448">
    <property type="entry name" value="REC"/>
    <property type="match status" value="1"/>
</dbReference>
<organism evidence="6 8">
    <name type="scientific">Pseudomonas reinekei</name>
    <dbReference type="NCBI Taxonomy" id="395598"/>
    <lineage>
        <taxon>Bacteria</taxon>
        <taxon>Pseudomonadati</taxon>
        <taxon>Pseudomonadota</taxon>
        <taxon>Gammaproteobacteria</taxon>
        <taxon>Pseudomonadales</taxon>
        <taxon>Pseudomonadaceae</taxon>
        <taxon>Pseudomonas</taxon>
    </lineage>
</organism>
<dbReference type="InterPro" id="IPR011006">
    <property type="entry name" value="CheY-like_superfamily"/>
</dbReference>
<evidence type="ECO:0000313" key="4">
    <source>
        <dbReference type="EMBL" id="KAB0484187.1"/>
    </source>
</evidence>
<evidence type="ECO:0000256" key="1">
    <source>
        <dbReference type="ARBA" id="ARBA00022553"/>
    </source>
</evidence>
<evidence type="ECO:0000313" key="7">
    <source>
        <dbReference type="Proteomes" id="UP000186756"/>
    </source>
</evidence>
<accession>A0A1H0TK10</accession>
<dbReference type="OrthoDB" id="9782655at2"/>
<dbReference type="PANTHER" id="PTHR44591:SF25">
    <property type="entry name" value="CHEMOTAXIS TWO-COMPONENT RESPONSE REGULATOR"/>
    <property type="match status" value="1"/>
</dbReference>
<reference evidence="4 9" key="4">
    <citation type="submission" date="2019-09" db="EMBL/GenBank/DDBJ databases">
        <title>Draft genome sequences of 48 bacterial type strains from the CCUG.</title>
        <authorList>
            <person name="Tunovic T."/>
            <person name="Pineiro-Iglesias B."/>
            <person name="Unosson C."/>
            <person name="Inganas E."/>
            <person name="Ohlen M."/>
            <person name="Cardew S."/>
            <person name="Jensie-Markopoulos S."/>
            <person name="Salva-Serra F."/>
            <person name="Jaen-Luchoro D."/>
            <person name="Karlsson R."/>
            <person name="Svensson-Stadler L."/>
            <person name="Chun J."/>
            <person name="Moore E."/>
        </authorList>
    </citation>
    <scope>NUCLEOTIDE SEQUENCE [LARGE SCALE GENOMIC DNA]</scope>
    <source>
        <strain evidence="4 9">CCUG 53116</strain>
    </source>
</reference>
<reference evidence="7" key="3">
    <citation type="submission" date="2017-01" db="EMBL/GenBank/DDBJ databases">
        <authorList>
            <person name="Poblete-Castro I."/>
        </authorList>
    </citation>
    <scope>NUCLEOTIDE SEQUENCE [LARGE SCALE GENOMIC DNA]</scope>
    <source>
        <strain evidence="7">DSM 18361 / CCUG 53116 / MT1</strain>
    </source>
</reference>
<feature type="domain" description="Response regulatory" evidence="3">
    <location>
        <begin position="6"/>
        <end position="120"/>
    </location>
</feature>
<evidence type="ECO:0000313" key="8">
    <source>
        <dbReference type="Proteomes" id="UP000198549"/>
    </source>
</evidence>
<evidence type="ECO:0000313" key="9">
    <source>
        <dbReference type="Proteomes" id="UP000460142"/>
    </source>
</evidence>
<evidence type="ECO:0000259" key="3">
    <source>
        <dbReference type="PROSITE" id="PS50110"/>
    </source>
</evidence>
<evidence type="ECO:0000256" key="2">
    <source>
        <dbReference type="PROSITE-ProRule" id="PRU00169"/>
    </source>
</evidence>
<dbReference type="InterPro" id="IPR050595">
    <property type="entry name" value="Bact_response_regulator"/>
</dbReference>
<dbReference type="Proteomes" id="UP000186756">
    <property type="component" value="Unassembled WGS sequence"/>
</dbReference>
<feature type="modified residue" description="4-aspartylphosphate" evidence="2">
    <location>
        <position position="55"/>
    </location>
</feature>
<dbReference type="EMBL" id="MSTQ01000012">
    <property type="protein sequence ID" value="OLU01034.1"/>
    <property type="molecule type" value="Genomic_DNA"/>
</dbReference>
<dbReference type="InterPro" id="IPR001789">
    <property type="entry name" value="Sig_transdc_resp-reg_receiver"/>
</dbReference>
<sequence>MHDEAMIAVVDNDESVRMALDSLLRSTGYTVRTYAGAHEFLFSDGPVITSCLISDIQMPDMDGITMYEQLAARGIHIPVIFITGNPYAQRPPGKSAHTPIAFFPKPFATDKLLACIETVLTRPD</sequence>
<dbReference type="RefSeq" id="WP_075947896.1">
    <property type="nucleotide sequence ID" value="NZ_LT629709.1"/>
</dbReference>
<dbReference type="EMBL" id="LT629709">
    <property type="protein sequence ID" value="SDP54363.1"/>
    <property type="molecule type" value="Genomic_DNA"/>
</dbReference>
<dbReference type="Gene3D" id="3.40.50.2300">
    <property type="match status" value="1"/>
</dbReference>
<evidence type="ECO:0000313" key="6">
    <source>
        <dbReference type="EMBL" id="SDP54363.1"/>
    </source>
</evidence>
<evidence type="ECO:0000313" key="5">
    <source>
        <dbReference type="EMBL" id="OLU01034.1"/>
    </source>
</evidence>
<keyword evidence="7" id="KW-1185">Reference proteome</keyword>
<dbReference type="PROSITE" id="PS50110">
    <property type="entry name" value="RESPONSE_REGULATORY"/>
    <property type="match status" value="1"/>
</dbReference>
<dbReference type="Proteomes" id="UP000460142">
    <property type="component" value="Unassembled WGS sequence"/>
</dbReference>
<dbReference type="Pfam" id="PF00072">
    <property type="entry name" value="Response_reg"/>
    <property type="match status" value="1"/>
</dbReference>
<keyword evidence="1 2" id="KW-0597">Phosphoprotein</keyword>
<dbReference type="Proteomes" id="UP000198549">
    <property type="component" value="Chromosome I"/>
</dbReference>
<reference evidence="5" key="2">
    <citation type="submission" date="2017-01" db="EMBL/GenBank/DDBJ databases">
        <authorList>
            <person name="Mah S.A."/>
            <person name="Swanson W.J."/>
            <person name="Moy G.W."/>
            <person name="Vacquier V.D."/>
        </authorList>
    </citation>
    <scope>NUCLEOTIDE SEQUENCE [LARGE SCALE GENOMIC DNA]</scope>
    <source>
        <strain evidence="5">MT1</strain>
    </source>
</reference>
<proteinExistence type="predicted"/>
<name>A0A1H0TK10_PSERE</name>
<dbReference type="EMBL" id="VZPS01000011">
    <property type="protein sequence ID" value="KAB0484187.1"/>
    <property type="molecule type" value="Genomic_DNA"/>
</dbReference>
<protein>
    <submittedName>
        <fullName evidence="4 6">Response regulator</fullName>
    </submittedName>
    <submittedName>
        <fullName evidence="5">Two-component system response regulator</fullName>
    </submittedName>
</protein>